<organism evidence="2">
    <name type="scientific">Aeromonas salmonicida subsp. salmonicida</name>
    <dbReference type="NCBI Taxonomy" id="29491"/>
    <lineage>
        <taxon>Bacteria</taxon>
        <taxon>Pseudomonadati</taxon>
        <taxon>Pseudomonadota</taxon>
        <taxon>Gammaproteobacteria</taxon>
        <taxon>Aeromonadales</taxon>
        <taxon>Aeromonadaceae</taxon>
        <taxon>Aeromonas</taxon>
    </lineage>
</organism>
<geneLocation type="plasmid" evidence="2">
    <name>pAsa9</name>
</geneLocation>
<dbReference type="Pfam" id="PF19993">
    <property type="entry name" value="DO-GTPase2"/>
    <property type="match status" value="1"/>
</dbReference>
<reference evidence="2" key="1">
    <citation type="submission" date="2017-01" db="EMBL/GenBank/DDBJ databases">
        <title>Plasmid composition in Aeromonas salmonicida subsp. salmonicida 01-B526 unravels unsuspected type three secretion system loss patterns.</title>
        <authorList>
            <person name="Tanaka K.H."/>
            <person name="Vincent A.T."/>
            <person name="Emond-Rheault J.-G."/>
            <person name="Adamczuk M."/>
            <person name="Frenette M."/>
            <person name="Charette S.J."/>
        </authorList>
    </citation>
    <scope>NUCLEOTIDE SEQUENCE</scope>
    <source>
        <strain evidence="2">01-B526</strain>
        <plasmid evidence="2">pAsa9</plasmid>
    </source>
</reference>
<dbReference type="AlphaFoldDB" id="A0A1Z3MNP2"/>
<dbReference type="InterPro" id="IPR045528">
    <property type="entry name" value="DO-GTPase2"/>
</dbReference>
<sequence length="311" mass="34135">MTDENEEVDVDIDVFEQSVTEQAASSDLRWELLPSSSMLSIEDAEILLRWRKASIITVVGERNGGKTTLVAQLYEQFLRGPFAQTLFSHSLSLQGFERKSFQSRAEYGADRPDTPRTSAQDGLAFFHIAVSDEASLERTDLLISERAGETYRELRDRPELAANLIEIRKAAAIVLIVDGQRVAEPRTRAGVFASVRNIARALVGSGDIGPQTRIQLVTTKCDLLMGDGTADALEALTEFEANLAALLDGKFPLATFRTAARDPDGNVAPASGMDRLLQSWISPSSSSHLEEPELPVLVSEFDRLLLRGSRS</sequence>
<dbReference type="SUPFAM" id="SSF52540">
    <property type="entry name" value="P-loop containing nucleoside triphosphate hydrolases"/>
    <property type="match status" value="1"/>
</dbReference>
<evidence type="ECO:0000313" key="2">
    <source>
        <dbReference type="EMBL" id="ASD49416.1"/>
    </source>
</evidence>
<keyword evidence="2" id="KW-0614">Plasmid</keyword>
<dbReference type="InterPro" id="IPR027417">
    <property type="entry name" value="P-loop_NTPase"/>
</dbReference>
<evidence type="ECO:0000259" key="1">
    <source>
        <dbReference type="Pfam" id="PF19993"/>
    </source>
</evidence>
<proteinExistence type="predicted"/>
<name>A0A1Z3MNP2_AERSS</name>
<dbReference type="Gene3D" id="3.40.50.300">
    <property type="entry name" value="P-loop containing nucleotide triphosphate hydrolases"/>
    <property type="match status" value="1"/>
</dbReference>
<dbReference type="RefSeq" id="WP_196764791.1">
    <property type="nucleotide sequence ID" value="NZ_CP038104.1"/>
</dbReference>
<feature type="domain" description="Double-GTPase 2" evidence="1">
    <location>
        <begin position="55"/>
        <end position="281"/>
    </location>
</feature>
<accession>A0A1Z3MNP2</accession>
<dbReference type="EMBL" id="KY555070">
    <property type="protein sequence ID" value="ASD49416.1"/>
    <property type="molecule type" value="Genomic_DNA"/>
</dbReference>
<protein>
    <recommendedName>
        <fullName evidence="1">Double-GTPase 2 domain-containing protein</fullName>
    </recommendedName>
</protein>